<dbReference type="HOGENOM" id="CLU_041813_0_0_1"/>
<evidence type="ECO:0008006" key="4">
    <source>
        <dbReference type="Google" id="ProtNLM"/>
    </source>
</evidence>
<evidence type="ECO:0000313" key="2">
    <source>
        <dbReference type="EMBL" id="EXJ90173.1"/>
    </source>
</evidence>
<feature type="region of interest" description="Disordered" evidence="1">
    <location>
        <begin position="124"/>
        <end position="156"/>
    </location>
</feature>
<feature type="compositionally biased region" description="Polar residues" evidence="1">
    <location>
        <begin position="132"/>
        <end position="149"/>
    </location>
</feature>
<dbReference type="OrthoDB" id="10261951at2759"/>
<organism evidence="2 3">
    <name type="scientific">Capronia epimyces CBS 606.96</name>
    <dbReference type="NCBI Taxonomy" id="1182542"/>
    <lineage>
        <taxon>Eukaryota</taxon>
        <taxon>Fungi</taxon>
        <taxon>Dikarya</taxon>
        <taxon>Ascomycota</taxon>
        <taxon>Pezizomycotina</taxon>
        <taxon>Eurotiomycetes</taxon>
        <taxon>Chaetothyriomycetidae</taxon>
        <taxon>Chaetothyriales</taxon>
        <taxon>Herpotrichiellaceae</taxon>
        <taxon>Capronia</taxon>
    </lineage>
</organism>
<accession>W9YCB7</accession>
<dbReference type="RefSeq" id="XP_007731570.1">
    <property type="nucleotide sequence ID" value="XM_007733380.1"/>
</dbReference>
<dbReference type="EMBL" id="AMGY01000002">
    <property type="protein sequence ID" value="EXJ90173.1"/>
    <property type="molecule type" value="Genomic_DNA"/>
</dbReference>
<evidence type="ECO:0000256" key="1">
    <source>
        <dbReference type="SAM" id="MobiDB-lite"/>
    </source>
</evidence>
<evidence type="ECO:0000313" key="3">
    <source>
        <dbReference type="Proteomes" id="UP000019478"/>
    </source>
</evidence>
<dbReference type="InterPro" id="IPR021833">
    <property type="entry name" value="DUF3425"/>
</dbReference>
<gene>
    <name evidence="2" type="ORF">A1O3_03242</name>
</gene>
<name>W9YCB7_9EURO</name>
<feature type="region of interest" description="Disordered" evidence="1">
    <location>
        <begin position="1"/>
        <end position="41"/>
    </location>
</feature>
<dbReference type="eggNOG" id="ENOG502S1U7">
    <property type="taxonomic scope" value="Eukaryota"/>
</dbReference>
<dbReference type="GeneID" id="19167370"/>
<comment type="caution">
    <text evidence="2">The sequence shown here is derived from an EMBL/GenBank/DDBJ whole genome shotgun (WGS) entry which is preliminary data.</text>
</comment>
<dbReference type="Proteomes" id="UP000019478">
    <property type="component" value="Unassembled WGS sequence"/>
</dbReference>
<sequence>MSTAGARGTNKRSNTFPKVGASPVDAAQSHKAARKRSQNRISQKCLREKQLAQTQHLAAFLDMIQASRGTDDNQTALMKAHLKLLEENQQIKAALLRMRKKLLSISNSAATTADDEIFDEILGRSKDGNVEPETSATVPQTDPTPSASMSPRGLLGVDLDGAEASREQDSTSTAGLAGECFRDEMSSLAPAAESNVNEDSPSFPGFDGLGADFDHMTNILNCIDEPTFDLGSSLDLTQMGLATTGMEDAVRLSGKELADLVEWGCIIYVLQMLNIPINADNIGAPVALQQQYVHRVTDQMVANLAAIATNVLGVFAGLDAYVYGVGAGELIECIMRWRIKPTTANRLAIPEPYRPTPLQYSEGMRHPLVIDLINWPRLRDQLILLSRRSKIDDIIDDIVLHTVIEVRQIRVSLGVVDLFYSRVFPNMDCSGFSPIQNKSMTHTTLIAGPYDRAIRSITNEISLRMAQVAVDGGREPSKASSCPSFPDGSLTAKKHPLSANYGIDKHPQWKISREFADKYPSLDCSDGGCFNGYPYPSCLGCGLY</sequence>
<proteinExistence type="predicted"/>
<reference evidence="2 3" key="1">
    <citation type="submission" date="2013-03" db="EMBL/GenBank/DDBJ databases">
        <title>The Genome Sequence of Capronia epimyces CBS 606.96.</title>
        <authorList>
            <consortium name="The Broad Institute Genomics Platform"/>
            <person name="Cuomo C."/>
            <person name="de Hoog S."/>
            <person name="Gorbushina A."/>
            <person name="Walker B."/>
            <person name="Young S.K."/>
            <person name="Zeng Q."/>
            <person name="Gargeya S."/>
            <person name="Fitzgerald M."/>
            <person name="Haas B."/>
            <person name="Abouelleil A."/>
            <person name="Allen A.W."/>
            <person name="Alvarado L."/>
            <person name="Arachchi H.M."/>
            <person name="Berlin A.M."/>
            <person name="Chapman S.B."/>
            <person name="Gainer-Dewar J."/>
            <person name="Goldberg J."/>
            <person name="Griggs A."/>
            <person name="Gujja S."/>
            <person name="Hansen M."/>
            <person name="Howarth C."/>
            <person name="Imamovic A."/>
            <person name="Ireland A."/>
            <person name="Larimer J."/>
            <person name="McCowan C."/>
            <person name="Murphy C."/>
            <person name="Pearson M."/>
            <person name="Poon T.W."/>
            <person name="Priest M."/>
            <person name="Roberts A."/>
            <person name="Saif S."/>
            <person name="Shea T."/>
            <person name="Sisk P."/>
            <person name="Sykes S."/>
            <person name="Wortman J."/>
            <person name="Nusbaum C."/>
            <person name="Birren B."/>
        </authorList>
    </citation>
    <scope>NUCLEOTIDE SEQUENCE [LARGE SCALE GENOMIC DNA]</scope>
    <source>
        <strain evidence="2 3">CBS 606.96</strain>
    </source>
</reference>
<dbReference type="STRING" id="1182542.W9YCB7"/>
<keyword evidence="3" id="KW-1185">Reference proteome</keyword>
<dbReference type="PANTHER" id="PTHR37012:SF2">
    <property type="entry name" value="BZIP DOMAIN-CONTAINING PROTEIN-RELATED"/>
    <property type="match status" value="1"/>
</dbReference>
<dbReference type="AlphaFoldDB" id="W9YCB7"/>
<dbReference type="Pfam" id="PF11905">
    <property type="entry name" value="DUF3425"/>
    <property type="match status" value="1"/>
</dbReference>
<protein>
    <recommendedName>
        <fullName evidence="4">BZIP domain-containing protein</fullName>
    </recommendedName>
</protein>
<dbReference type="PANTHER" id="PTHR37012">
    <property type="entry name" value="B-ZIP TRANSCRIPTION FACTOR (EUROFUNG)-RELATED"/>
    <property type="match status" value="1"/>
</dbReference>